<dbReference type="PANTHER" id="PTHR12883">
    <property type="entry name" value="ADIPOCYTE-SPECIFIC PROTEIN 4-RELATED"/>
    <property type="match status" value="1"/>
</dbReference>
<dbReference type="OrthoDB" id="10039147at2759"/>
<keyword evidence="2 5" id="KW-0812">Transmembrane</keyword>
<keyword evidence="4 5" id="KW-0472">Membrane</keyword>
<accession>A0A8J8SX31</accession>
<feature type="chain" id="PRO_5035311361" description="Lipoprotein" evidence="6">
    <location>
        <begin position="19"/>
        <end position="329"/>
    </location>
</feature>
<name>A0A8J8SX31_HALGN</name>
<keyword evidence="3 5" id="KW-1133">Transmembrane helix</keyword>
<dbReference type="GO" id="GO:0005783">
    <property type="term" value="C:endoplasmic reticulum"/>
    <property type="evidence" value="ECO:0007669"/>
    <property type="project" value="InterPro"/>
</dbReference>
<evidence type="ECO:0000256" key="3">
    <source>
        <dbReference type="ARBA" id="ARBA00022989"/>
    </source>
</evidence>
<proteinExistence type="predicted"/>
<dbReference type="GO" id="GO:0005509">
    <property type="term" value="F:calcium ion binding"/>
    <property type="evidence" value="ECO:0007669"/>
    <property type="project" value="InterPro"/>
</dbReference>
<evidence type="ECO:0000256" key="1">
    <source>
        <dbReference type="ARBA" id="ARBA00004167"/>
    </source>
</evidence>
<feature type="transmembrane region" description="Helical" evidence="5">
    <location>
        <begin position="57"/>
        <end position="76"/>
    </location>
</feature>
<evidence type="ECO:0000313" key="8">
    <source>
        <dbReference type="Proteomes" id="UP000785679"/>
    </source>
</evidence>
<dbReference type="Proteomes" id="UP000785679">
    <property type="component" value="Unassembled WGS sequence"/>
</dbReference>
<evidence type="ECO:0000256" key="4">
    <source>
        <dbReference type="ARBA" id="ARBA00023136"/>
    </source>
</evidence>
<dbReference type="PANTHER" id="PTHR12883:SF0">
    <property type="entry name" value="PAT COMPLEX SUBUNIT CCDC47"/>
    <property type="match status" value="1"/>
</dbReference>
<keyword evidence="6" id="KW-0732">Signal</keyword>
<dbReference type="AlphaFoldDB" id="A0A8J8SX31"/>
<dbReference type="InterPro" id="IPR012879">
    <property type="entry name" value="CCDC47"/>
</dbReference>
<evidence type="ECO:0000256" key="5">
    <source>
        <dbReference type="SAM" id="Phobius"/>
    </source>
</evidence>
<dbReference type="GO" id="GO:0032469">
    <property type="term" value="P:endoplasmic reticulum calcium ion homeostasis"/>
    <property type="evidence" value="ECO:0007669"/>
    <property type="project" value="InterPro"/>
</dbReference>
<comment type="subcellular location">
    <subcellularLocation>
        <location evidence="1">Membrane</location>
        <topology evidence="1">Single-pass membrane protein</topology>
    </subcellularLocation>
</comment>
<evidence type="ECO:0000256" key="2">
    <source>
        <dbReference type="ARBA" id="ARBA00022692"/>
    </source>
</evidence>
<gene>
    <name evidence="7" type="ORF">FGO68_gene16574</name>
</gene>
<evidence type="ECO:0008006" key="9">
    <source>
        <dbReference type="Google" id="ProtNLM"/>
    </source>
</evidence>
<evidence type="ECO:0000313" key="7">
    <source>
        <dbReference type="EMBL" id="TNV73506.1"/>
    </source>
</evidence>
<feature type="signal peptide" evidence="6">
    <location>
        <begin position="1"/>
        <end position="18"/>
    </location>
</feature>
<dbReference type="Pfam" id="PF07946">
    <property type="entry name" value="CCDC47"/>
    <property type="match status" value="1"/>
</dbReference>
<dbReference type="GO" id="GO:0016020">
    <property type="term" value="C:membrane"/>
    <property type="evidence" value="ECO:0007669"/>
    <property type="project" value="UniProtKB-SubCell"/>
</dbReference>
<dbReference type="EMBL" id="RRYP01018750">
    <property type="protein sequence ID" value="TNV73506.1"/>
    <property type="molecule type" value="Genomic_DNA"/>
</dbReference>
<keyword evidence="8" id="KW-1185">Reference proteome</keyword>
<comment type="caution">
    <text evidence="7">The sequence shown here is derived from an EMBL/GenBank/DDBJ whole genome shotgun (WGS) entry which is preliminary data.</text>
</comment>
<evidence type="ECO:0000256" key="6">
    <source>
        <dbReference type="SAM" id="SignalP"/>
    </source>
</evidence>
<reference evidence="7" key="1">
    <citation type="submission" date="2019-06" db="EMBL/GenBank/DDBJ databases">
        <authorList>
            <person name="Zheng W."/>
        </authorList>
    </citation>
    <scope>NUCLEOTIDE SEQUENCE</scope>
    <source>
        <strain evidence="7">QDHG01</strain>
    </source>
</reference>
<protein>
    <recommendedName>
        <fullName evidence="9">Lipoprotein</fullName>
    </recommendedName>
</protein>
<organism evidence="7 8">
    <name type="scientific">Halteria grandinella</name>
    <dbReference type="NCBI Taxonomy" id="5974"/>
    <lineage>
        <taxon>Eukaryota</taxon>
        <taxon>Sar</taxon>
        <taxon>Alveolata</taxon>
        <taxon>Ciliophora</taxon>
        <taxon>Intramacronucleata</taxon>
        <taxon>Spirotrichea</taxon>
        <taxon>Stichotrichia</taxon>
        <taxon>Sporadotrichida</taxon>
        <taxon>Halteriidae</taxon>
        <taxon>Halteria</taxon>
    </lineage>
</organism>
<sequence length="329" mass="38367">MNNITILSILLLTGLASCHKFEDENQQYAQSNYRRGPKEQTIFQEALLFVSQFWDSHAAQVICSFVLSVYAFNYFIGRRMNNTMAVTWLDSVRQVIADNFSVVGQITKVQTPDQVEFEENTSTEYSVLCTGRENFHYCLIRLTLRSRQELMTMLATSLCKRYAKQRDCVWIEIPIERGDKAVHSEILIVDKRELKDINTNMPHIEKILYPIDTVATEKNLQVMGENVESVEAIMRDQRVSSFVRNFNDLIIAIHITDQRLYNKFDYVLKAQFRLAGRDDKSSERWNKLMKDVLYLADTLSKVKVSYKTQQDTLERRKKLLNSGDQKKTK</sequence>